<evidence type="ECO:0000256" key="1">
    <source>
        <dbReference type="ARBA" id="ARBA00004273"/>
    </source>
</evidence>
<dbReference type="Proteomes" id="UP000019384">
    <property type="component" value="Unassembled WGS sequence"/>
</dbReference>
<gene>
    <name evidence="12" type="ORF">KUCA_T00000330001</name>
</gene>
<dbReference type="InterPro" id="IPR012571">
    <property type="entry name" value="Mdm31/Mdm32"/>
</dbReference>
<evidence type="ECO:0008006" key="14">
    <source>
        <dbReference type="Google" id="ProtNLM"/>
    </source>
</evidence>
<dbReference type="EMBL" id="HG793125">
    <property type="protein sequence ID" value="CDK24369.1"/>
    <property type="molecule type" value="Genomic_DNA"/>
</dbReference>
<comment type="similarity">
    <text evidence="2">Belongs to the MDM31/MDM32 family.</text>
</comment>
<keyword evidence="8 11" id="KW-0472">Membrane</keyword>
<dbReference type="GO" id="GO:1900208">
    <property type="term" value="P:regulation of cardiolipin metabolic process"/>
    <property type="evidence" value="ECO:0007669"/>
    <property type="project" value="EnsemblFungi"/>
</dbReference>
<comment type="subcellular location">
    <subcellularLocation>
        <location evidence="1">Mitochondrion inner membrane</location>
    </subcellularLocation>
</comment>
<evidence type="ECO:0000256" key="4">
    <source>
        <dbReference type="ARBA" id="ARBA00022792"/>
    </source>
</evidence>
<keyword evidence="5" id="KW-0809">Transit peptide</keyword>
<dbReference type="GO" id="GO:0007005">
    <property type="term" value="P:mitochondrion organization"/>
    <property type="evidence" value="ECO:0007669"/>
    <property type="project" value="EnsemblFungi"/>
</dbReference>
<evidence type="ECO:0000256" key="2">
    <source>
        <dbReference type="ARBA" id="ARBA00005687"/>
    </source>
</evidence>
<evidence type="ECO:0000256" key="9">
    <source>
        <dbReference type="ARBA" id="ARBA00025191"/>
    </source>
</evidence>
<dbReference type="AlphaFoldDB" id="W6MF83"/>
<feature type="region of interest" description="Disordered" evidence="10">
    <location>
        <begin position="70"/>
        <end position="89"/>
    </location>
</feature>
<dbReference type="RefSeq" id="XP_022456386.1">
    <property type="nucleotide sequence ID" value="XM_022604860.1"/>
</dbReference>
<keyword evidence="4" id="KW-0999">Mitochondrion inner membrane</keyword>
<dbReference type="HOGENOM" id="CLU_016236_2_1_1"/>
<sequence>MMILRSPIRRLARGALAEVGFGLRSRPWVGVTGGLTGNAGMRSTRITCISTSQFRSPIIAQLRWNSHQAGSGEENKHISKKAPDATEQVRGWTTKEEMLRSATNPFSRFYARSKWYLKRSKRPFNTDDFSAFFSWLVAGNMVLLAIGTTTFFSLVLFTINTVFAQELVAQAVGNFLTRNIGLTVVFENAIVPGWREGKISFRKCFVSKRPKGTQQFKKGSQASAAAAAALPPTEKGVEEEADDGNYTQFDLTIEEVNVSLSFSKWFNGKGILKEVEMKGLRGVVDRTHVYWVPGDLATNYKNIHRPGDWEIENFKMEDVLFTLKQPDGFRPFNVSIFSGDLPHFRKNWLFFDILNSNNVSGSYDDSLFTIHKKQRIDDFGSDDIVDGTGTSRVPNWRRVTRLRVDNLNLDHLNAGVEGPFGWITQGTVDMIGDVMVPEEDEPNVAELLKTVADSIAKEARRYRLSPEQQQQRQNPRGSVSDYLVLDFQLRINNPRAAVPLFNGELSYINNALIRPIVGYINSRRTYIPIRCRIVKKVDDFDGSWTIYDSLLMDDLQAEVYDAFVEYVADDTAKVERARKVGFWSLQFLIQVLLWSLGTIA</sequence>
<evidence type="ECO:0000256" key="5">
    <source>
        <dbReference type="ARBA" id="ARBA00022946"/>
    </source>
</evidence>
<organism evidence="12 13">
    <name type="scientific">Kuraishia capsulata CBS 1993</name>
    <dbReference type="NCBI Taxonomy" id="1382522"/>
    <lineage>
        <taxon>Eukaryota</taxon>
        <taxon>Fungi</taxon>
        <taxon>Dikarya</taxon>
        <taxon>Ascomycota</taxon>
        <taxon>Saccharomycotina</taxon>
        <taxon>Pichiomycetes</taxon>
        <taxon>Pichiales</taxon>
        <taxon>Pichiaceae</taxon>
        <taxon>Kuraishia</taxon>
    </lineage>
</organism>
<evidence type="ECO:0000313" key="12">
    <source>
        <dbReference type="EMBL" id="CDK24369.1"/>
    </source>
</evidence>
<dbReference type="GO" id="GO:0000001">
    <property type="term" value="P:mitochondrion inheritance"/>
    <property type="evidence" value="ECO:0007669"/>
    <property type="project" value="EnsemblFungi"/>
</dbReference>
<dbReference type="GO" id="GO:0005743">
    <property type="term" value="C:mitochondrial inner membrane"/>
    <property type="evidence" value="ECO:0007669"/>
    <property type="project" value="UniProtKB-SubCell"/>
</dbReference>
<protein>
    <recommendedName>
        <fullName evidence="14">Mitochondrial distribution and morphology protein 31</fullName>
    </recommendedName>
</protein>
<dbReference type="PANTHER" id="PTHR31068:SF0">
    <property type="entry name" value="MITOCHONDRIAL DISTRIBUTION AND MORPHOLOGY PROTEIN 31"/>
    <property type="match status" value="1"/>
</dbReference>
<accession>W6MF83</accession>
<keyword evidence="13" id="KW-1185">Reference proteome</keyword>
<evidence type="ECO:0000256" key="3">
    <source>
        <dbReference type="ARBA" id="ARBA00022692"/>
    </source>
</evidence>
<evidence type="ECO:0000313" key="13">
    <source>
        <dbReference type="Proteomes" id="UP000019384"/>
    </source>
</evidence>
<evidence type="ECO:0000256" key="6">
    <source>
        <dbReference type="ARBA" id="ARBA00022989"/>
    </source>
</evidence>
<dbReference type="PANTHER" id="PTHR31068">
    <property type="entry name" value="MITOCHONDRIAL DISTRIBUTION AND MORPHOLOGY PROTEIN 31"/>
    <property type="match status" value="1"/>
</dbReference>
<proteinExistence type="inferred from homology"/>
<reference evidence="12" key="1">
    <citation type="submission" date="2013-12" db="EMBL/GenBank/DDBJ databases">
        <authorList>
            <person name="Genoscope - CEA"/>
        </authorList>
    </citation>
    <scope>NUCLEOTIDE SEQUENCE</scope>
    <source>
        <strain evidence="12">CBS 1993</strain>
    </source>
</reference>
<dbReference type="Pfam" id="PF08118">
    <property type="entry name" value="MDM31_MDM32"/>
    <property type="match status" value="1"/>
</dbReference>
<evidence type="ECO:0000256" key="11">
    <source>
        <dbReference type="SAM" id="Phobius"/>
    </source>
</evidence>
<reference evidence="12" key="2">
    <citation type="submission" date="2014-02" db="EMBL/GenBank/DDBJ databases">
        <title>Complete DNA sequence of /Kuraishia capsulata/ illustrates novel genomic features among budding yeasts (/Saccharomycotina/).</title>
        <authorList>
            <person name="Morales L."/>
            <person name="Noel B."/>
            <person name="Porcel B."/>
            <person name="Marcet-Houben M."/>
            <person name="Hullo M-F."/>
            <person name="Sacerdot C."/>
            <person name="Tekaia F."/>
            <person name="Leh-Louis V."/>
            <person name="Despons L."/>
            <person name="Khanna V."/>
            <person name="Aury J-M."/>
            <person name="Barbe V."/>
            <person name="Couloux A."/>
            <person name="Labadie K."/>
            <person name="Pelletier E."/>
            <person name="Souciet J-L."/>
            <person name="Boekhout T."/>
            <person name="Gabaldon T."/>
            <person name="Wincker P."/>
            <person name="Dujon B."/>
        </authorList>
    </citation>
    <scope>NUCLEOTIDE SEQUENCE</scope>
    <source>
        <strain evidence="12">CBS 1993</strain>
    </source>
</reference>
<keyword evidence="3 11" id="KW-0812">Transmembrane</keyword>
<evidence type="ECO:0000256" key="10">
    <source>
        <dbReference type="SAM" id="MobiDB-lite"/>
    </source>
</evidence>
<keyword evidence="7" id="KW-0496">Mitochondrion</keyword>
<evidence type="ECO:0000256" key="7">
    <source>
        <dbReference type="ARBA" id="ARBA00023128"/>
    </source>
</evidence>
<dbReference type="GeneID" id="34517774"/>
<name>W6MF83_9ASCO</name>
<evidence type="ECO:0000256" key="8">
    <source>
        <dbReference type="ARBA" id="ARBA00023136"/>
    </source>
</evidence>
<dbReference type="OrthoDB" id="17678at2759"/>
<feature type="compositionally biased region" description="Basic and acidic residues" evidence="10">
    <location>
        <begin position="73"/>
        <end position="84"/>
    </location>
</feature>
<keyword evidence="6 11" id="KW-1133">Transmembrane helix</keyword>
<dbReference type="GO" id="GO:0006873">
    <property type="term" value="P:intracellular monoatomic ion homeostasis"/>
    <property type="evidence" value="ECO:0007669"/>
    <property type="project" value="EnsemblFungi"/>
</dbReference>
<comment type="function">
    <text evidence="9">Involved in the organization of the mitochondrial membranes and the global structure of the mitochondria. Also required for mitochondrial distribution and mobility as well as for the maintenance of mitochondrial DNA nucleoids structures.</text>
</comment>
<feature type="transmembrane region" description="Helical" evidence="11">
    <location>
        <begin position="129"/>
        <end position="157"/>
    </location>
</feature>